<evidence type="ECO:0000313" key="1">
    <source>
        <dbReference type="EMBL" id="MFB2938366.1"/>
    </source>
</evidence>
<keyword evidence="2" id="KW-1185">Reference proteome</keyword>
<reference evidence="1 2" key="1">
    <citation type="submission" date="2024-09" db="EMBL/GenBank/DDBJ databases">
        <title>Floridaenema gen nov. (Aerosakkonemataceae, Aerosakkonematales ord. nov., Cyanobacteria) from benthic tropical and subtropical fresh waters, with the description of four new species.</title>
        <authorList>
            <person name="Moretto J.A."/>
            <person name="Berthold D.E."/>
            <person name="Lefler F.W."/>
            <person name="Huang I.-S."/>
            <person name="Laughinghouse H. IV."/>
        </authorList>
    </citation>
    <scope>NUCLEOTIDE SEQUENCE [LARGE SCALE GENOMIC DNA]</scope>
    <source>
        <strain evidence="1 2">BLCC-F154</strain>
    </source>
</reference>
<comment type="caution">
    <text evidence="1">The sequence shown here is derived from an EMBL/GenBank/DDBJ whole genome shotgun (WGS) entry which is preliminary data.</text>
</comment>
<sequence>MVNDAQEAIETAVLRIRYGIDLDLVYNGYFADASKAERTQEMLKLISEYKHTEMSRKDAQSLIKNLRQNYRMEIAVNQSTSILKGFINTLELELSRRLAKYQEKL</sequence>
<dbReference type="RefSeq" id="WP_413259847.1">
    <property type="nucleotide sequence ID" value="NZ_JBHFNS010000087.1"/>
</dbReference>
<gene>
    <name evidence="1" type="ORF">ACE1B6_24225</name>
</gene>
<dbReference type="EMBL" id="JBHFNS010000087">
    <property type="protein sequence ID" value="MFB2938366.1"/>
    <property type="molecule type" value="Genomic_DNA"/>
</dbReference>
<protein>
    <submittedName>
        <fullName evidence="1">Uncharacterized protein</fullName>
    </submittedName>
</protein>
<evidence type="ECO:0000313" key="2">
    <source>
        <dbReference type="Proteomes" id="UP001576776"/>
    </source>
</evidence>
<name>A0ABV4YHR6_9CYAN</name>
<organism evidence="1 2">
    <name type="scientific">Floridaenema fluviatile BLCC-F154</name>
    <dbReference type="NCBI Taxonomy" id="3153640"/>
    <lineage>
        <taxon>Bacteria</taxon>
        <taxon>Bacillati</taxon>
        <taxon>Cyanobacteriota</taxon>
        <taxon>Cyanophyceae</taxon>
        <taxon>Oscillatoriophycideae</taxon>
        <taxon>Aerosakkonematales</taxon>
        <taxon>Aerosakkonemataceae</taxon>
        <taxon>Floridanema</taxon>
        <taxon>Floridanema fluviatile</taxon>
    </lineage>
</organism>
<dbReference type="Proteomes" id="UP001576776">
    <property type="component" value="Unassembled WGS sequence"/>
</dbReference>
<accession>A0ABV4YHR6</accession>
<proteinExistence type="predicted"/>